<dbReference type="RefSeq" id="WP_071630343.1">
    <property type="nucleotide sequence ID" value="NZ_JBHEEU010000007.1"/>
</dbReference>
<dbReference type="OrthoDB" id="6670788at2"/>
<dbReference type="InterPro" id="IPR009057">
    <property type="entry name" value="Homeodomain-like_sf"/>
</dbReference>
<dbReference type="PROSITE" id="PS01124">
    <property type="entry name" value="HTH_ARAC_FAMILY_2"/>
    <property type="match status" value="1"/>
</dbReference>
<dbReference type="InterPro" id="IPR018060">
    <property type="entry name" value="HTH_AraC"/>
</dbReference>
<dbReference type="InterPro" id="IPR053142">
    <property type="entry name" value="PchR_regulatory_protein"/>
</dbReference>
<dbReference type="GO" id="GO:0003700">
    <property type="term" value="F:DNA-binding transcription factor activity"/>
    <property type="evidence" value="ECO:0007669"/>
    <property type="project" value="InterPro"/>
</dbReference>
<organism evidence="4 5">
    <name type="scientific">Brucella cytisi</name>
    <dbReference type="NCBI Taxonomy" id="407152"/>
    <lineage>
        <taxon>Bacteria</taxon>
        <taxon>Pseudomonadati</taxon>
        <taxon>Pseudomonadota</taxon>
        <taxon>Alphaproteobacteria</taxon>
        <taxon>Hyphomicrobiales</taxon>
        <taxon>Brucellaceae</taxon>
        <taxon>Brucella/Ochrobactrum group</taxon>
        <taxon>Brucella</taxon>
    </lineage>
</organism>
<feature type="domain" description="HTH araC/xylS-type" evidence="3">
    <location>
        <begin position="235"/>
        <end position="333"/>
    </location>
</feature>
<evidence type="ECO:0000256" key="2">
    <source>
        <dbReference type="ARBA" id="ARBA00023163"/>
    </source>
</evidence>
<protein>
    <recommendedName>
        <fullName evidence="3">HTH araC/xylS-type domain-containing protein</fullName>
    </recommendedName>
</protein>
<accession>A0A1J6HPU2</accession>
<dbReference type="SMART" id="SM00342">
    <property type="entry name" value="HTH_ARAC"/>
    <property type="match status" value="1"/>
</dbReference>
<gene>
    <name evidence="4" type="ORF">BLA27_02930</name>
</gene>
<dbReference type="Gene3D" id="1.10.10.60">
    <property type="entry name" value="Homeodomain-like"/>
    <property type="match status" value="1"/>
</dbReference>
<dbReference type="SUPFAM" id="SSF46689">
    <property type="entry name" value="Homeodomain-like"/>
    <property type="match status" value="2"/>
</dbReference>
<dbReference type="Proteomes" id="UP000182985">
    <property type="component" value="Unassembled WGS sequence"/>
</dbReference>
<dbReference type="PANTHER" id="PTHR47893">
    <property type="entry name" value="REGULATORY PROTEIN PCHR"/>
    <property type="match status" value="1"/>
</dbReference>
<proteinExistence type="predicted"/>
<dbReference type="Pfam" id="PF12833">
    <property type="entry name" value="HTH_18"/>
    <property type="match status" value="1"/>
</dbReference>
<dbReference type="GO" id="GO:0043565">
    <property type="term" value="F:sequence-specific DNA binding"/>
    <property type="evidence" value="ECO:0007669"/>
    <property type="project" value="InterPro"/>
</dbReference>
<evidence type="ECO:0000259" key="3">
    <source>
        <dbReference type="PROSITE" id="PS01124"/>
    </source>
</evidence>
<comment type="caution">
    <text evidence="4">The sequence shown here is derived from an EMBL/GenBank/DDBJ whole genome shotgun (WGS) entry which is preliminary data.</text>
</comment>
<name>A0A1J6HPU2_9HYPH</name>
<keyword evidence="5" id="KW-1185">Reference proteome</keyword>
<keyword evidence="1" id="KW-0805">Transcription regulation</keyword>
<evidence type="ECO:0000313" key="5">
    <source>
        <dbReference type="Proteomes" id="UP000182985"/>
    </source>
</evidence>
<dbReference type="PANTHER" id="PTHR47893:SF1">
    <property type="entry name" value="REGULATORY PROTEIN PCHR"/>
    <property type="match status" value="1"/>
</dbReference>
<keyword evidence="2" id="KW-0804">Transcription</keyword>
<evidence type="ECO:0000256" key="1">
    <source>
        <dbReference type="ARBA" id="ARBA00023015"/>
    </source>
</evidence>
<dbReference type="AlphaFoldDB" id="A0A1J6HPU2"/>
<sequence length="334" mass="36698">MIAPQTSQYSATKPGKKKLLVRDFLQREGVKLDSPDDTLSPEDTLIEGQFIHQELRTGLFLHVSDALEERPFTATSQLSAGLSCIFFLDGAVDTKMGDKVFHFEGPRMGAVEGTAIMNTRPESFQRSSCGGQRLRHLVVSASPEWLDMEGLETGGESAKLLSDHLANQRWTVTPRAIELLHQIVAPSPLAPPLRKLFLESRAVEIIAEALSAITQVSSGNSSSRLLTRQDGLRLARAKEFIALNLTAPLNVPTIARAAGINVSGLQRLFQLCDGMSVFEYIRKVRLESAYEALVSGEISISSASILAGYSSPENFTTAFRRQFQITPRQLLKKN</sequence>
<dbReference type="EMBL" id="MOEC01000002">
    <property type="protein sequence ID" value="OIS94964.1"/>
    <property type="molecule type" value="Genomic_DNA"/>
</dbReference>
<reference evidence="4 5" key="1">
    <citation type="submission" date="2016-10" db="EMBL/GenBank/DDBJ databases">
        <title>The Draft Genome Sequence of the Potato Rhizosphere Bacteria Ochrobactrum sp. IPA7.2.</title>
        <authorList>
            <person name="Gogoleva N.E."/>
            <person name="Khlopko Y.A."/>
            <person name="Burygin G.L."/>
            <person name="Plotnikov A.O."/>
        </authorList>
    </citation>
    <scope>NUCLEOTIDE SEQUENCE [LARGE SCALE GENOMIC DNA]</scope>
    <source>
        <strain evidence="4 5">IPA7.2</strain>
    </source>
</reference>
<evidence type="ECO:0000313" key="4">
    <source>
        <dbReference type="EMBL" id="OIS94964.1"/>
    </source>
</evidence>